<comment type="subcellular location">
    <subcellularLocation>
        <location evidence="1">Nucleus</location>
    </subcellularLocation>
</comment>
<proteinExistence type="predicted"/>
<accession>A0A8R1UG29</accession>
<evidence type="ECO:0000256" key="2">
    <source>
        <dbReference type="ARBA" id="ARBA00022723"/>
    </source>
</evidence>
<reference evidence="9" key="1">
    <citation type="journal article" date="2008" name="Nat. Genet.">
        <title>The Pristionchus pacificus genome provides a unique perspective on nematode lifestyle and parasitism.</title>
        <authorList>
            <person name="Dieterich C."/>
            <person name="Clifton S.W."/>
            <person name="Schuster L.N."/>
            <person name="Chinwalla A."/>
            <person name="Delehaunty K."/>
            <person name="Dinkelacker I."/>
            <person name="Fulton L."/>
            <person name="Fulton R."/>
            <person name="Godfrey J."/>
            <person name="Minx P."/>
            <person name="Mitreva M."/>
            <person name="Roeseler W."/>
            <person name="Tian H."/>
            <person name="Witte H."/>
            <person name="Yang S.P."/>
            <person name="Wilson R.K."/>
            <person name="Sommer R.J."/>
        </authorList>
    </citation>
    <scope>NUCLEOTIDE SEQUENCE [LARGE SCALE GENOMIC DNA]</scope>
    <source>
        <strain evidence="9">PS312</strain>
    </source>
</reference>
<sequence length="860" mass="93576">MTSSETPPASVGAAADAAAAAAAAAPPPPPSQERMVSKRAFRVLERNSGLLFALANSSKGSQVSRLSLAANELLREICERKVDKGTLAQLEFYASTDRLNEPGAEPVIFLAQSILAMGRSVAGLEGTVGDGPAARLKPPLNFGEDDDGLENMLATPSGTWAKKRRQIPLLFRNDDSAVDGELDISDHTETSGSSGEKHVSARYDWCTHNGPVAQFRPLTPEGELRDDPVPTPSPPPSPTLANILKRRRRGRKDSEDSEEEEDDFDDDDTPVDGTTASSSVDKDNVQCPMCDTFFFAQHQLDSHLVGYHRMKPTFDDTSVPQDSSQSATPSSHLPSSQSIGGSAVIGSTRPLNGFGLSTEQKRLQGGGTAQVRATEQIRLGATTVTSPGGTIRHYSSPSNAARAAAKAAAAAANGVFRPNVPSKPYTCRQCGIVLQSQQMYASHVRYNHPKDKMEGGTPIVVRQKTASNSNKETAIVHLQMDDGSKAFKCRRCDKVFDSAQKVAGHSRHCLARFNAAQENITPITGTKTNSFKRVSQASPLVFEGKARPATQGPVPTEDRPYTVYRCGLNSDLARTCPYCGELLPSIRKVDKHVRMMHEASRHEVYGCSTCDRRFVTLGGIENHWLHYGDCPQGVLTVHKDGMVTCADIGEIPPPLKRPKLVLQAQMRKAAEEDEDPSVSIVNAILGAHGFKNQRNEDVWESERMEEGEDGETAPDLDEYGEGEGEEHDGMEEFEAELRMVEDDEEEKEIEEKPIMKKEKIIVSMKLMRCRHCDFAARSREGMDAHMIQHHPDESLAEESAASAHDEDEDDDEGLPTTSTSPENIDDAMNGSSDSPHLDESANGETAQTGEMRRMLGISSD</sequence>
<dbReference type="InterPro" id="IPR013087">
    <property type="entry name" value="Znf_C2H2_type"/>
</dbReference>
<feature type="compositionally biased region" description="Pro residues" evidence="7">
    <location>
        <begin position="229"/>
        <end position="238"/>
    </location>
</feature>
<dbReference type="InterPro" id="IPR050888">
    <property type="entry name" value="ZnF_C2H2-type_TF"/>
</dbReference>
<evidence type="ECO:0000256" key="3">
    <source>
        <dbReference type="ARBA" id="ARBA00022737"/>
    </source>
</evidence>
<dbReference type="GO" id="GO:0008270">
    <property type="term" value="F:zinc ion binding"/>
    <property type="evidence" value="ECO:0007669"/>
    <property type="project" value="UniProtKB-KW"/>
</dbReference>
<evidence type="ECO:0000256" key="7">
    <source>
        <dbReference type="SAM" id="MobiDB-lite"/>
    </source>
</evidence>
<dbReference type="EnsemblMetazoa" id="PPA19010.1">
    <property type="protein sequence ID" value="PPA19010.1"/>
    <property type="gene ID" value="WBGene00108564"/>
</dbReference>
<dbReference type="PROSITE" id="PS00028">
    <property type="entry name" value="ZINC_FINGER_C2H2_1"/>
    <property type="match status" value="3"/>
</dbReference>
<dbReference type="Gene3D" id="3.30.160.60">
    <property type="entry name" value="Classic Zinc Finger"/>
    <property type="match status" value="2"/>
</dbReference>
<feature type="region of interest" description="Disordered" evidence="7">
    <location>
        <begin position="315"/>
        <end position="370"/>
    </location>
</feature>
<keyword evidence="4" id="KW-0863">Zinc-finger</keyword>
<dbReference type="GO" id="GO:0043565">
    <property type="term" value="F:sequence-specific DNA binding"/>
    <property type="evidence" value="ECO:0000318"/>
    <property type="project" value="GO_Central"/>
</dbReference>
<feature type="region of interest" description="Disordered" evidence="7">
    <location>
        <begin position="793"/>
        <end position="860"/>
    </location>
</feature>
<dbReference type="GO" id="GO:0000981">
    <property type="term" value="F:DNA-binding transcription factor activity, RNA polymerase II-specific"/>
    <property type="evidence" value="ECO:0000318"/>
    <property type="project" value="GO_Central"/>
</dbReference>
<dbReference type="Proteomes" id="UP000005239">
    <property type="component" value="Unassembled WGS sequence"/>
</dbReference>
<dbReference type="SUPFAM" id="SSF57667">
    <property type="entry name" value="beta-beta-alpha zinc fingers"/>
    <property type="match status" value="1"/>
</dbReference>
<evidence type="ECO:0000256" key="6">
    <source>
        <dbReference type="ARBA" id="ARBA00023242"/>
    </source>
</evidence>
<dbReference type="PANTHER" id="PTHR24406">
    <property type="entry name" value="TRANSCRIPTIONAL REPRESSOR CTCFL-RELATED"/>
    <property type="match status" value="1"/>
</dbReference>
<dbReference type="GO" id="GO:0006357">
    <property type="term" value="P:regulation of transcription by RNA polymerase II"/>
    <property type="evidence" value="ECO:0000318"/>
    <property type="project" value="GO_Central"/>
</dbReference>
<reference evidence="8" key="2">
    <citation type="submission" date="2022-06" db="UniProtKB">
        <authorList>
            <consortium name="EnsemblMetazoa"/>
        </authorList>
    </citation>
    <scope>IDENTIFICATION</scope>
    <source>
        <strain evidence="8">PS312</strain>
    </source>
</reference>
<feature type="compositionally biased region" description="Polar residues" evidence="7">
    <location>
        <begin position="315"/>
        <end position="340"/>
    </location>
</feature>
<feature type="compositionally biased region" description="Low complexity" evidence="7">
    <location>
        <begin position="7"/>
        <end position="24"/>
    </location>
</feature>
<accession>A0A2A6BR78</accession>
<dbReference type="PROSITE" id="PS50157">
    <property type="entry name" value="ZINC_FINGER_C2H2_2"/>
    <property type="match status" value="1"/>
</dbReference>
<keyword evidence="2" id="KW-0479">Metal-binding</keyword>
<feature type="region of interest" description="Disordered" evidence="7">
    <location>
        <begin position="214"/>
        <end position="283"/>
    </location>
</feature>
<feature type="compositionally biased region" description="Acidic residues" evidence="7">
    <location>
        <begin position="705"/>
        <end position="730"/>
    </location>
</feature>
<dbReference type="InterPro" id="IPR036236">
    <property type="entry name" value="Znf_C2H2_sf"/>
</dbReference>
<keyword evidence="5" id="KW-0862">Zinc</keyword>
<dbReference type="GO" id="GO:0005634">
    <property type="term" value="C:nucleus"/>
    <property type="evidence" value="ECO:0000318"/>
    <property type="project" value="GO_Central"/>
</dbReference>
<feature type="region of interest" description="Disordered" evidence="7">
    <location>
        <begin position="1"/>
        <end position="37"/>
    </location>
</feature>
<evidence type="ECO:0000256" key="5">
    <source>
        <dbReference type="ARBA" id="ARBA00022833"/>
    </source>
</evidence>
<organism evidence="8 9">
    <name type="scientific">Pristionchus pacificus</name>
    <name type="common">Parasitic nematode worm</name>
    <dbReference type="NCBI Taxonomy" id="54126"/>
    <lineage>
        <taxon>Eukaryota</taxon>
        <taxon>Metazoa</taxon>
        <taxon>Ecdysozoa</taxon>
        <taxon>Nematoda</taxon>
        <taxon>Chromadorea</taxon>
        <taxon>Rhabditida</taxon>
        <taxon>Rhabditina</taxon>
        <taxon>Diplogasteromorpha</taxon>
        <taxon>Diplogasteroidea</taxon>
        <taxon>Neodiplogasteridae</taxon>
        <taxon>Pristionchus</taxon>
    </lineage>
</organism>
<protein>
    <submittedName>
        <fullName evidence="8">C2H2-type domain-containing protein</fullName>
    </submittedName>
</protein>
<evidence type="ECO:0000256" key="4">
    <source>
        <dbReference type="ARBA" id="ARBA00022771"/>
    </source>
</evidence>
<feature type="region of interest" description="Disordered" evidence="7">
    <location>
        <begin position="699"/>
        <end position="730"/>
    </location>
</feature>
<keyword evidence="3" id="KW-0677">Repeat</keyword>
<feature type="compositionally biased region" description="Acidic residues" evidence="7">
    <location>
        <begin position="255"/>
        <end position="270"/>
    </location>
</feature>
<gene>
    <name evidence="8" type="primary">WBGene00108564</name>
</gene>
<evidence type="ECO:0000256" key="1">
    <source>
        <dbReference type="ARBA" id="ARBA00004123"/>
    </source>
</evidence>
<evidence type="ECO:0000313" key="9">
    <source>
        <dbReference type="Proteomes" id="UP000005239"/>
    </source>
</evidence>
<keyword evidence="6" id="KW-0539">Nucleus</keyword>
<name>A0A2A6BR78_PRIPA</name>
<dbReference type="SMART" id="SM00355">
    <property type="entry name" value="ZnF_C2H2"/>
    <property type="match status" value="6"/>
</dbReference>
<evidence type="ECO:0000313" key="8">
    <source>
        <dbReference type="EnsemblMetazoa" id="PPA19010.1"/>
    </source>
</evidence>
<dbReference type="AlphaFoldDB" id="A0A2A6BR78"/>
<keyword evidence="9" id="KW-1185">Reference proteome</keyword>